<accession>X0UJY4</accession>
<proteinExistence type="predicted"/>
<dbReference type="EMBL" id="BARS01027732">
    <property type="protein sequence ID" value="GAG00668.1"/>
    <property type="molecule type" value="Genomic_DNA"/>
</dbReference>
<name>X0UJY4_9ZZZZ</name>
<organism evidence="1">
    <name type="scientific">marine sediment metagenome</name>
    <dbReference type="NCBI Taxonomy" id="412755"/>
    <lineage>
        <taxon>unclassified sequences</taxon>
        <taxon>metagenomes</taxon>
        <taxon>ecological metagenomes</taxon>
    </lineage>
</organism>
<comment type="caution">
    <text evidence="1">The sequence shown here is derived from an EMBL/GenBank/DDBJ whole genome shotgun (WGS) entry which is preliminary data.</text>
</comment>
<sequence length="74" mass="8567">MKRLYMTWETVTLKLAVSLFPFLKWLRMEMRKGVAVVPISAPIMVATARERGNTPEEVKQTTMESKAPLLWRMA</sequence>
<gene>
    <name evidence="1" type="ORF">S01H1_43523</name>
</gene>
<dbReference type="AlphaFoldDB" id="X0UJY4"/>
<reference evidence="1" key="1">
    <citation type="journal article" date="2014" name="Front. Microbiol.">
        <title>High frequency of phylogenetically diverse reductive dehalogenase-homologous genes in deep subseafloor sedimentary metagenomes.</title>
        <authorList>
            <person name="Kawai M."/>
            <person name="Futagami T."/>
            <person name="Toyoda A."/>
            <person name="Takaki Y."/>
            <person name="Nishi S."/>
            <person name="Hori S."/>
            <person name="Arai W."/>
            <person name="Tsubouchi T."/>
            <person name="Morono Y."/>
            <person name="Uchiyama I."/>
            <person name="Ito T."/>
            <person name="Fujiyama A."/>
            <person name="Inagaki F."/>
            <person name="Takami H."/>
        </authorList>
    </citation>
    <scope>NUCLEOTIDE SEQUENCE</scope>
    <source>
        <strain evidence="1">Expedition CK06-06</strain>
    </source>
</reference>
<evidence type="ECO:0000313" key="1">
    <source>
        <dbReference type="EMBL" id="GAG00668.1"/>
    </source>
</evidence>
<protein>
    <submittedName>
        <fullName evidence="1">Uncharacterized protein</fullName>
    </submittedName>
</protein>
<feature type="non-terminal residue" evidence="1">
    <location>
        <position position="74"/>
    </location>
</feature>